<dbReference type="Gene3D" id="3.40.50.300">
    <property type="entry name" value="P-loop containing nucleotide triphosphate hydrolases"/>
    <property type="match status" value="1"/>
</dbReference>
<dbReference type="Pfam" id="PF08352">
    <property type="entry name" value="oligo_HPY"/>
    <property type="match status" value="1"/>
</dbReference>
<dbReference type="PANTHER" id="PTHR43776:SF7">
    <property type="entry name" value="D,D-DIPEPTIDE TRANSPORT ATP-BINDING PROTEIN DDPF-RELATED"/>
    <property type="match status" value="1"/>
</dbReference>
<dbReference type="FunFam" id="3.40.50.300:FF:000016">
    <property type="entry name" value="Oligopeptide ABC transporter ATP-binding component"/>
    <property type="match status" value="1"/>
</dbReference>
<accession>A0A4Y9FUA6</accession>
<dbReference type="SMART" id="SM00382">
    <property type="entry name" value="AAA"/>
    <property type="match status" value="1"/>
</dbReference>
<feature type="region of interest" description="Disordered" evidence="5">
    <location>
        <begin position="279"/>
        <end position="302"/>
    </location>
</feature>
<dbReference type="CDD" id="cd03257">
    <property type="entry name" value="ABC_NikE_OppD_transporters"/>
    <property type="match status" value="1"/>
</dbReference>
<comment type="similarity">
    <text evidence="1">Belongs to the ABC transporter superfamily.</text>
</comment>
<feature type="domain" description="ABC transporter" evidence="6">
    <location>
        <begin position="18"/>
        <end position="261"/>
    </location>
</feature>
<evidence type="ECO:0000313" key="8">
    <source>
        <dbReference type="Proteomes" id="UP000298358"/>
    </source>
</evidence>
<comment type="caution">
    <text evidence="7">The sequence shown here is derived from an EMBL/GenBank/DDBJ whole genome shotgun (WGS) entry which is preliminary data.</text>
</comment>
<dbReference type="AlphaFoldDB" id="A0A4Y9FUA6"/>
<proteinExistence type="inferred from homology"/>
<keyword evidence="3" id="KW-0547">Nucleotide-binding</keyword>
<dbReference type="InterPro" id="IPR017871">
    <property type="entry name" value="ABC_transporter-like_CS"/>
</dbReference>
<dbReference type="GO" id="GO:0015833">
    <property type="term" value="P:peptide transport"/>
    <property type="evidence" value="ECO:0007669"/>
    <property type="project" value="InterPro"/>
</dbReference>
<evidence type="ECO:0000256" key="4">
    <source>
        <dbReference type="ARBA" id="ARBA00022840"/>
    </source>
</evidence>
<dbReference type="OrthoDB" id="8481147at2"/>
<dbReference type="PANTHER" id="PTHR43776">
    <property type="entry name" value="TRANSPORT ATP-BINDING PROTEIN"/>
    <property type="match status" value="1"/>
</dbReference>
<keyword evidence="8" id="KW-1185">Reference proteome</keyword>
<dbReference type="InterPro" id="IPR013563">
    <property type="entry name" value="Oligopep_ABC_C"/>
</dbReference>
<dbReference type="InterPro" id="IPR003593">
    <property type="entry name" value="AAA+_ATPase"/>
</dbReference>
<dbReference type="Pfam" id="PF00005">
    <property type="entry name" value="ABC_tran"/>
    <property type="match status" value="1"/>
</dbReference>
<evidence type="ECO:0000256" key="2">
    <source>
        <dbReference type="ARBA" id="ARBA00022448"/>
    </source>
</evidence>
<dbReference type="PROSITE" id="PS00211">
    <property type="entry name" value="ABC_TRANSPORTER_1"/>
    <property type="match status" value="1"/>
</dbReference>
<dbReference type="InterPro" id="IPR050319">
    <property type="entry name" value="ABC_transp_ATP-bind"/>
</dbReference>
<dbReference type="SUPFAM" id="SSF52540">
    <property type="entry name" value="P-loop containing nucleoside triphosphate hydrolases"/>
    <property type="match status" value="1"/>
</dbReference>
<name>A0A4Y9FUA6_9MICO</name>
<dbReference type="EMBL" id="SPQB01000035">
    <property type="protein sequence ID" value="TFU32095.1"/>
    <property type="molecule type" value="Genomic_DNA"/>
</dbReference>
<dbReference type="RefSeq" id="WP_135115103.1">
    <property type="nucleotide sequence ID" value="NZ_JADGLL010000035.1"/>
</dbReference>
<protein>
    <submittedName>
        <fullName evidence="7">ATP-binding cassette domain-containing protein</fullName>
    </submittedName>
</protein>
<evidence type="ECO:0000313" key="7">
    <source>
        <dbReference type="EMBL" id="TFU32095.1"/>
    </source>
</evidence>
<gene>
    <name evidence="7" type="ORF">E4U02_12145</name>
</gene>
<evidence type="ECO:0000256" key="5">
    <source>
        <dbReference type="SAM" id="MobiDB-lite"/>
    </source>
</evidence>
<organism evidence="7 8">
    <name type="scientific">Microbacterium paludicola</name>
    <dbReference type="NCBI Taxonomy" id="300019"/>
    <lineage>
        <taxon>Bacteria</taxon>
        <taxon>Bacillati</taxon>
        <taxon>Actinomycetota</taxon>
        <taxon>Actinomycetes</taxon>
        <taxon>Micrococcales</taxon>
        <taxon>Microbacteriaceae</taxon>
        <taxon>Microbacterium</taxon>
    </lineage>
</organism>
<dbReference type="GO" id="GO:0005524">
    <property type="term" value="F:ATP binding"/>
    <property type="evidence" value="ECO:0007669"/>
    <property type="project" value="UniProtKB-KW"/>
</dbReference>
<sequence length="333" mass="36760">MTIETAQRETATERDPVLVVDGLGKTYSRRADGYRVLKDVSFQVLPGETLGIVGESGCGKSTLARAIMRLGGISEGSVTLGGTELSAARGRALRRLRRRFQMVFQDPFGSLDPRMTVLEIVEQPLRTHRVGDRGERRERAREVLQALGLGEDFWQRVPSQLSGGQRQRVAIARAIVLRPDITVLDEPISALDVSVQAQVLNLLKKEQKALGLTYVFIAHDLAVAEYFADRVLVLYLGQVVEEAPAEELFANPQHPYTVALFSAAPDPRAADRKRRITLAGEPQARRPDQGCPFAPRCPVGRDREKCRTEAPGLQPLATDGHRAACHYPAELRP</sequence>
<evidence type="ECO:0000256" key="1">
    <source>
        <dbReference type="ARBA" id="ARBA00005417"/>
    </source>
</evidence>
<dbReference type="GO" id="GO:0016887">
    <property type="term" value="F:ATP hydrolysis activity"/>
    <property type="evidence" value="ECO:0007669"/>
    <property type="project" value="InterPro"/>
</dbReference>
<dbReference type="InterPro" id="IPR003439">
    <property type="entry name" value="ABC_transporter-like_ATP-bd"/>
</dbReference>
<dbReference type="GO" id="GO:0055085">
    <property type="term" value="P:transmembrane transport"/>
    <property type="evidence" value="ECO:0007669"/>
    <property type="project" value="UniProtKB-ARBA"/>
</dbReference>
<reference evidence="7 8" key="1">
    <citation type="submission" date="2019-03" db="EMBL/GenBank/DDBJ databases">
        <title>Diversity of the mouse oral microbiome.</title>
        <authorList>
            <person name="Joseph S."/>
            <person name="Aduse-Opoku J."/>
            <person name="Curtis M."/>
            <person name="Wade W."/>
            <person name="Hashim A."/>
        </authorList>
    </citation>
    <scope>NUCLEOTIDE SEQUENCE [LARGE SCALE GENOMIC DNA]</scope>
    <source>
        <strain evidence="7 8">P1012</strain>
    </source>
</reference>
<keyword evidence="2" id="KW-0813">Transport</keyword>
<keyword evidence="4 7" id="KW-0067">ATP-binding</keyword>
<evidence type="ECO:0000256" key="3">
    <source>
        <dbReference type="ARBA" id="ARBA00022741"/>
    </source>
</evidence>
<dbReference type="NCBIfam" id="TIGR01727">
    <property type="entry name" value="oligo_HPY"/>
    <property type="match status" value="1"/>
</dbReference>
<dbReference type="InterPro" id="IPR027417">
    <property type="entry name" value="P-loop_NTPase"/>
</dbReference>
<dbReference type="Proteomes" id="UP000298358">
    <property type="component" value="Unassembled WGS sequence"/>
</dbReference>
<dbReference type="PROSITE" id="PS50893">
    <property type="entry name" value="ABC_TRANSPORTER_2"/>
    <property type="match status" value="1"/>
</dbReference>
<evidence type="ECO:0000259" key="6">
    <source>
        <dbReference type="PROSITE" id="PS50893"/>
    </source>
</evidence>